<comment type="caution">
    <text evidence="1">The sequence shown here is derived from an EMBL/GenBank/DDBJ whole genome shotgun (WGS) entry which is preliminary data.</text>
</comment>
<evidence type="ECO:0000313" key="2">
    <source>
        <dbReference type="Proteomes" id="UP001346149"/>
    </source>
</evidence>
<accession>A0AAN7LY70</accession>
<keyword evidence="2" id="KW-1185">Reference proteome</keyword>
<evidence type="ECO:0000313" key="1">
    <source>
        <dbReference type="EMBL" id="KAK4794574.1"/>
    </source>
</evidence>
<organism evidence="1 2">
    <name type="scientific">Trapa natans</name>
    <name type="common">Water chestnut</name>
    <dbReference type="NCBI Taxonomy" id="22666"/>
    <lineage>
        <taxon>Eukaryota</taxon>
        <taxon>Viridiplantae</taxon>
        <taxon>Streptophyta</taxon>
        <taxon>Embryophyta</taxon>
        <taxon>Tracheophyta</taxon>
        <taxon>Spermatophyta</taxon>
        <taxon>Magnoliopsida</taxon>
        <taxon>eudicotyledons</taxon>
        <taxon>Gunneridae</taxon>
        <taxon>Pentapetalae</taxon>
        <taxon>rosids</taxon>
        <taxon>malvids</taxon>
        <taxon>Myrtales</taxon>
        <taxon>Lythraceae</taxon>
        <taxon>Trapa</taxon>
    </lineage>
</organism>
<protein>
    <submittedName>
        <fullName evidence="1">Uncharacterized protein</fullName>
    </submittedName>
</protein>
<sequence>MELQSPLVDYKRAKRLWKLLKIVFSVIRKGLISNLHLMLKRDQRPIRGVGSLGMSEYEFSCTNSPNPMSFRCPKKKQVFFFLSCLGFPGELGYDLDKVAHVLPKTPEYLFNFHLDASFEHLSCDRWPLSPYAVRISNYSMEMEDGGDGQVDHDADEFIRRFHEQLRAQSPISRSLLYADATPPECQFNNCQLLEDPPPDNSHVLIVNVHWQCSIPHPYKLDPRPPTTNPPHTCEGEGQTMASSSSQWTATLCLSLLFLLLLPSATRSAPPRRPIDVPFSRNYIPTWAFDHIKYLNGGSEVHLMLDKYTGSGSRLCRWSASGTETYEPNSRVGLNGTILLTPMYV</sequence>
<dbReference type="PANTHER" id="PTHR33265">
    <property type="entry name" value="AVR9/CF-9 RAPIDLY ELICITED PROTEIN-RELATED"/>
    <property type="match status" value="1"/>
</dbReference>
<gene>
    <name evidence="1" type="ORF">SAY86_012568</name>
</gene>
<reference evidence="1 2" key="1">
    <citation type="journal article" date="2023" name="Hortic Res">
        <title>Pangenome of water caltrop reveals structural variations and asymmetric subgenome divergence after allopolyploidization.</title>
        <authorList>
            <person name="Zhang X."/>
            <person name="Chen Y."/>
            <person name="Wang L."/>
            <person name="Yuan Y."/>
            <person name="Fang M."/>
            <person name="Shi L."/>
            <person name="Lu R."/>
            <person name="Comes H.P."/>
            <person name="Ma Y."/>
            <person name="Chen Y."/>
            <person name="Huang G."/>
            <person name="Zhou Y."/>
            <person name="Zheng Z."/>
            <person name="Qiu Y."/>
        </authorList>
    </citation>
    <scope>NUCLEOTIDE SEQUENCE [LARGE SCALE GENOMIC DNA]</scope>
    <source>
        <strain evidence="1">F231</strain>
    </source>
</reference>
<dbReference type="Pfam" id="PF05553">
    <property type="entry name" value="DUF761"/>
    <property type="match status" value="1"/>
</dbReference>
<dbReference type="EMBL" id="JAXQNO010000007">
    <property type="protein sequence ID" value="KAK4794574.1"/>
    <property type="molecule type" value="Genomic_DNA"/>
</dbReference>
<dbReference type="InterPro" id="IPR008480">
    <property type="entry name" value="DUF761_pln"/>
</dbReference>
<dbReference type="Proteomes" id="UP001346149">
    <property type="component" value="Unassembled WGS sequence"/>
</dbReference>
<name>A0AAN7LY70_TRANT</name>
<dbReference type="PANTHER" id="PTHR33265:SF6">
    <property type="entry name" value="OS01G0930500 PROTEIN"/>
    <property type="match status" value="1"/>
</dbReference>
<dbReference type="AlphaFoldDB" id="A0AAN7LY70"/>
<proteinExistence type="predicted"/>